<dbReference type="GO" id="GO:0006357">
    <property type="term" value="P:regulation of transcription by RNA polymerase II"/>
    <property type="evidence" value="ECO:0007669"/>
    <property type="project" value="TreeGrafter"/>
</dbReference>
<feature type="compositionally biased region" description="Basic and acidic residues" evidence="6">
    <location>
        <begin position="230"/>
        <end position="257"/>
    </location>
</feature>
<protein>
    <submittedName>
        <fullName evidence="7">Uncharacterized protein</fullName>
    </submittedName>
</protein>
<evidence type="ECO:0000313" key="7">
    <source>
        <dbReference type="EMBL" id="PFH57338.1"/>
    </source>
</evidence>
<keyword evidence="8" id="KW-1185">Reference proteome</keyword>
<comment type="subcellular location">
    <subcellularLocation>
        <location evidence="1">Nucleus</location>
    </subcellularLocation>
</comment>
<reference evidence="7 8" key="1">
    <citation type="journal article" date="2015" name="BMC Genomics">
        <title>Gene expression during zombie ant biting behavior reflects the complexity underlying fungal parasitic behavioral manipulation.</title>
        <authorList>
            <person name="de Bekker C."/>
            <person name="Ohm R.A."/>
            <person name="Loreto R.G."/>
            <person name="Sebastian A."/>
            <person name="Albert I."/>
            <person name="Merrow M."/>
            <person name="Brachmann A."/>
            <person name="Hughes D.P."/>
        </authorList>
    </citation>
    <scope>NUCLEOTIDE SEQUENCE [LARGE SCALE GENOMIC DNA]</scope>
    <source>
        <strain evidence="7 8">SC16a</strain>
    </source>
</reference>
<dbReference type="GO" id="GO:0005634">
    <property type="term" value="C:nucleus"/>
    <property type="evidence" value="ECO:0007669"/>
    <property type="project" value="UniProtKB-SubCell"/>
</dbReference>
<feature type="compositionally biased region" description="Basic and acidic residues" evidence="6">
    <location>
        <begin position="429"/>
        <end position="441"/>
    </location>
</feature>
<evidence type="ECO:0000256" key="2">
    <source>
        <dbReference type="ARBA" id="ARBA00005330"/>
    </source>
</evidence>
<dbReference type="PANTHER" id="PTHR13556">
    <property type="entry name" value="TRANSCRIPTIONAL ADAPTER 3-RELATED"/>
    <property type="match status" value="1"/>
</dbReference>
<dbReference type="InterPro" id="IPR019340">
    <property type="entry name" value="Histone_AcTrfase_su3"/>
</dbReference>
<evidence type="ECO:0000256" key="4">
    <source>
        <dbReference type="ARBA" id="ARBA00023163"/>
    </source>
</evidence>
<evidence type="ECO:0000256" key="3">
    <source>
        <dbReference type="ARBA" id="ARBA00023015"/>
    </source>
</evidence>
<dbReference type="Pfam" id="PF10198">
    <property type="entry name" value="Ada3"/>
    <property type="match status" value="1"/>
</dbReference>
<feature type="compositionally biased region" description="Polar residues" evidence="6">
    <location>
        <begin position="385"/>
        <end position="401"/>
    </location>
</feature>
<feature type="region of interest" description="Disordered" evidence="6">
    <location>
        <begin position="428"/>
        <end position="479"/>
    </location>
</feature>
<evidence type="ECO:0000256" key="5">
    <source>
        <dbReference type="ARBA" id="ARBA00023242"/>
    </source>
</evidence>
<dbReference type="GO" id="GO:0000124">
    <property type="term" value="C:SAGA complex"/>
    <property type="evidence" value="ECO:0007669"/>
    <property type="project" value="TreeGrafter"/>
</dbReference>
<sequence length="690" mass="76606">MTSSERPNQSRHHALVAADNIARRDEPSNHLPFHASILSIQQPSITRKLGPFTMPPASSQTGPGKKNAALPKQSRNSTPSPASLPPQEFYDPDYLNTRVILFSNLTYDDLVDQGASNATVPDSKSVDAMLEKLKSLVSIMEKRSTFYDRGMRHLADERKKRPDDYEHVRQESEQDGKRAKHKRKKGSESLAPGDHDQSSPLREAKRKHSRDGSASSSLSPIATASPSAMDVDKKPKDGEKEEKTSSEDEGAPPRRELPQSQTFGEDPSTFPDPTVYEIREIKPGMSVEEKKDIYSVASYPKSDLADVIAGDPPDKDFSSAKPSSQINFTTFSSYLDPYFRPFSEEDLAFLRERGDRVTPFAMPKRGKRHYTEIWAEEDGAMAIDSPQQGRDTLPPNQARGSIENMSDSLAETDSLSIGPLASRLLQMLRPERRTQPPEDRPTTNGVANGDGAANGAANEDANGDDQAGGSGDDKAGRLPPATYMAESLTEAWKKATHPKLEYAQVDERLKQELRHIGFLPQEGFEGDYDGHYDDEVAGRLRLLQGRLREQILINGARKARLMELVRERMAHQEYQTILEDLDSQVQAAYTKRTRTMGKSKKTKRPGGAGGGSHFVGAAAGTARPGIGDMTRTLMERRRRWIDTIGSVFDDESLGRVPRSADPDSSIFKRDEMAALVKREKALWDDEVEEE</sequence>
<dbReference type="EMBL" id="LAZP02000422">
    <property type="protein sequence ID" value="PFH57338.1"/>
    <property type="molecule type" value="Genomic_DNA"/>
</dbReference>
<feature type="region of interest" description="Disordered" evidence="6">
    <location>
        <begin position="593"/>
        <end position="623"/>
    </location>
</feature>
<comment type="caution">
    <text evidence="7">The sequence shown here is derived from an EMBL/GenBank/DDBJ whole genome shotgun (WGS) entry which is preliminary data.</text>
</comment>
<dbReference type="GO" id="GO:0003713">
    <property type="term" value="F:transcription coactivator activity"/>
    <property type="evidence" value="ECO:0007669"/>
    <property type="project" value="TreeGrafter"/>
</dbReference>
<feature type="region of interest" description="Disordered" evidence="6">
    <location>
        <begin position="379"/>
        <end position="401"/>
    </location>
</feature>
<dbReference type="OrthoDB" id="1232at2759"/>
<organism evidence="7 8">
    <name type="scientific">Ophiocordyceps unilateralis</name>
    <name type="common">Zombie-ant fungus</name>
    <name type="synonym">Torrubia unilateralis</name>
    <dbReference type="NCBI Taxonomy" id="268505"/>
    <lineage>
        <taxon>Eukaryota</taxon>
        <taxon>Fungi</taxon>
        <taxon>Dikarya</taxon>
        <taxon>Ascomycota</taxon>
        <taxon>Pezizomycotina</taxon>
        <taxon>Sordariomycetes</taxon>
        <taxon>Hypocreomycetidae</taxon>
        <taxon>Hypocreales</taxon>
        <taxon>Ophiocordycipitaceae</taxon>
        <taxon>Ophiocordyceps</taxon>
    </lineage>
</organism>
<keyword evidence="4" id="KW-0804">Transcription</keyword>
<name>A0A2A9P7P0_OPHUN</name>
<evidence type="ECO:0000256" key="6">
    <source>
        <dbReference type="SAM" id="MobiDB-lite"/>
    </source>
</evidence>
<dbReference type="AlphaFoldDB" id="A0A2A9P7P0"/>
<feature type="compositionally biased region" description="Basic and acidic residues" evidence="6">
    <location>
        <begin position="153"/>
        <end position="177"/>
    </location>
</feature>
<gene>
    <name evidence="7" type="ORF">XA68_15210</name>
</gene>
<keyword evidence="3" id="KW-0805">Transcription regulation</keyword>
<evidence type="ECO:0000256" key="1">
    <source>
        <dbReference type="ARBA" id="ARBA00004123"/>
    </source>
</evidence>
<feature type="compositionally biased region" description="Low complexity" evidence="6">
    <location>
        <begin position="444"/>
        <end position="467"/>
    </location>
</feature>
<comment type="similarity">
    <text evidence="2">Belongs to the NGG1 family.</text>
</comment>
<feature type="compositionally biased region" description="Polar residues" evidence="6">
    <location>
        <begin position="212"/>
        <end position="226"/>
    </location>
</feature>
<feature type="compositionally biased region" description="Basic residues" evidence="6">
    <location>
        <begin position="593"/>
        <end position="604"/>
    </location>
</feature>
<evidence type="ECO:0000313" key="8">
    <source>
        <dbReference type="Proteomes" id="UP000037136"/>
    </source>
</evidence>
<feature type="region of interest" description="Disordered" evidence="6">
    <location>
        <begin position="153"/>
        <end position="273"/>
    </location>
</feature>
<proteinExistence type="inferred from homology"/>
<keyword evidence="5" id="KW-0539">Nucleus</keyword>
<feature type="region of interest" description="Disordered" evidence="6">
    <location>
        <begin position="1"/>
        <end position="29"/>
    </location>
</feature>
<dbReference type="STRING" id="268505.A0A2A9P7P0"/>
<dbReference type="PANTHER" id="PTHR13556:SF2">
    <property type="entry name" value="TRANSCRIPTIONAL ADAPTER 3"/>
    <property type="match status" value="1"/>
</dbReference>
<dbReference type="Proteomes" id="UP000037136">
    <property type="component" value="Unassembled WGS sequence"/>
</dbReference>
<reference evidence="7 8" key="2">
    <citation type="journal article" date="2017" name="Sci. Rep.">
        <title>Ant-infecting Ophiocordyceps genomes reveal a high diversity of potential behavioral manipulation genes and a possible major role for enterotoxins.</title>
        <authorList>
            <person name="de Bekker C."/>
            <person name="Ohm R.A."/>
            <person name="Evans H.C."/>
            <person name="Brachmann A."/>
            <person name="Hughes D.P."/>
        </authorList>
    </citation>
    <scope>NUCLEOTIDE SEQUENCE [LARGE SCALE GENOMIC DNA]</scope>
    <source>
        <strain evidence="7 8">SC16a</strain>
    </source>
</reference>
<accession>A0A2A9P7P0</accession>
<feature type="region of interest" description="Disordered" evidence="6">
    <location>
        <begin position="47"/>
        <end position="90"/>
    </location>
</feature>